<dbReference type="Gene3D" id="1.20.1050.10">
    <property type="match status" value="1"/>
</dbReference>
<dbReference type="Pfam" id="PF13409">
    <property type="entry name" value="GST_N_2"/>
    <property type="match status" value="1"/>
</dbReference>
<dbReference type="CDD" id="cd03038">
    <property type="entry name" value="GST_N_etherase_LigE"/>
    <property type="match status" value="1"/>
</dbReference>
<dbReference type="CDD" id="cd00299">
    <property type="entry name" value="GST_C_family"/>
    <property type="match status" value="1"/>
</dbReference>
<feature type="domain" description="GST N-terminal" evidence="1">
    <location>
        <begin position="10"/>
        <end position="96"/>
    </location>
</feature>
<dbReference type="Pfam" id="PF22041">
    <property type="entry name" value="GST_C_7"/>
    <property type="match status" value="1"/>
</dbReference>
<dbReference type="STRING" id="180088.A0A1J8QGZ7"/>
<dbReference type="PANTHER" id="PTHR43968:SF6">
    <property type="entry name" value="GLUTATHIONE S-TRANSFERASE OMEGA"/>
    <property type="match status" value="1"/>
</dbReference>
<dbReference type="InterPro" id="IPR036282">
    <property type="entry name" value="Glutathione-S-Trfase_C_sf"/>
</dbReference>
<protein>
    <recommendedName>
        <fullName evidence="1">GST N-terminal domain-containing protein</fullName>
    </recommendedName>
</protein>
<dbReference type="OrthoDB" id="4951845at2759"/>
<dbReference type="InterPro" id="IPR004045">
    <property type="entry name" value="Glutathione_S-Trfase_N"/>
</dbReference>
<dbReference type="GO" id="GO:0005737">
    <property type="term" value="C:cytoplasm"/>
    <property type="evidence" value="ECO:0007669"/>
    <property type="project" value="TreeGrafter"/>
</dbReference>
<sequence length="254" mass="28684">MQPIILYDIPNKLGSKKGWAPNPTKTRFCLGHKGLPHEIIWVEFPDIAATMKSIGASPTQGGKYTVPVIKDPNTGAVVSDSHAIAKYLDDTYPDKPLIPRGAHVLMQTFESLFMNTVLKPSSRLLAVRTLELQRDTSREFFITTRLKMFRETSWGDVAPEDKAREQWAALKKGLGEVDGWYQKSGGRWIMGDVFSFADIVVVGWLVWWDAILNEEEHREIYALHGGRWGRLLMDVNSECNTNLGSFGEQSRSFL</sequence>
<dbReference type="InterPro" id="IPR050983">
    <property type="entry name" value="GST_Omega/HSP26"/>
</dbReference>
<dbReference type="SUPFAM" id="SSF52833">
    <property type="entry name" value="Thioredoxin-like"/>
    <property type="match status" value="1"/>
</dbReference>
<proteinExistence type="predicted"/>
<evidence type="ECO:0000313" key="3">
    <source>
        <dbReference type="Proteomes" id="UP000183567"/>
    </source>
</evidence>
<dbReference type="SUPFAM" id="SSF47616">
    <property type="entry name" value="GST C-terminal domain-like"/>
    <property type="match status" value="1"/>
</dbReference>
<name>A0A1J8QGZ7_9AGAM</name>
<organism evidence="2 3">
    <name type="scientific">Rhizopogon vesiculosus</name>
    <dbReference type="NCBI Taxonomy" id="180088"/>
    <lineage>
        <taxon>Eukaryota</taxon>
        <taxon>Fungi</taxon>
        <taxon>Dikarya</taxon>
        <taxon>Basidiomycota</taxon>
        <taxon>Agaricomycotina</taxon>
        <taxon>Agaricomycetes</taxon>
        <taxon>Agaricomycetidae</taxon>
        <taxon>Boletales</taxon>
        <taxon>Suillineae</taxon>
        <taxon>Rhizopogonaceae</taxon>
        <taxon>Rhizopogon</taxon>
    </lineage>
</organism>
<dbReference type="AlphaFoldDB" id="A0A1J8QGZ7"/>
<evidence type="ECO:0000313" key="2">
    <source>
        <dbReference type="EMBL" id="OJA20189.1"/>
    </source>
</evidence>
<accession>A0A1J8QGZ7</accession>
<dbReference type="PANTHER" id="PTHR43968">
    <property type="match status" value="1"/>
</dbReference>
<reference evidence="2 3" key="1">
    <citation type="submission" date="2016-03" db="EMBL/GenBank/DDBJ databases">
        <title>Comparative genomics of the ectomycorrhizal sister species Rhizopogon vinicolor and Rhizopogon vesiculosus (Basidiomycota: Boletales) reveals a divergence of the mating type B locus.</title>
        <authorList>
            <person name="Mujic A.B."/>
            <person name="Kuo A."/>
            <person name="Tritt A."/>
            <person name="Lipzen A."/>
            <person name="Chen C."/>
            <person name="Johnson J."/>
            <person name="Sharma A."/>
            <person name="Barry K."/>
            <person name="Grigoriev I.V."/>
            <person name="Spatafora J.W."/>
        </authorList>
    </citation>
    <scope>NUCLEOTIDE SEQUENCE [LARGE SCALE GENOMIC DNA]</scope>
    <source>
        <strain evidence="2 3">AM-OR11-056</strain>
    </source>
</reference>
<gene>
    <name evidence="2" type="ORF">AZE42_04612</name>
</gene>
<dbReference type="EMBL" id="LVVM01000673">
    <property type="protein sequence ID" value="OJA20189.1"/>
    <property type="molecule type" value="Genomic_DNA"/>
</dbReference>
<comment type="caution">
    <text evidence="2">The sequence shown here is derived from an EMBL/GenBank/DDBJ whole genome shotgun (WGS) entry which is preliminary data.</text>
</comment>
<dbReference type="Gene3D" id="3.40.30.10">
    <property type="entry name" value="Glutaredoxin"/>
    <property type="match status" value="1"/>
</dbReference>
<keyword evidence="3" id="KW-1185">Reference proteome</keyword>
<dbReference type="InterPro" id="IPR054416">
    <property type="entry name" value="GST_UstS-like_C"/>
</dbReference>
<dbReference type="PROSITE" id="PS50404">
    <property type="entry name" value="GST_NTER"/>
    <property type="match status" value="1"/>
</dbReference>
<evidence type="ECO:0000259" key="1">
    <source>
        <dbReference type="PROSITE" id="PS50404"/>
    </source>
</evidence>
<dbReference type="Proteomes" id="UP000183567">
    <property type="component" value="Unassembled WGS sequence"/>
</dbReference>
<dbReference type="InterPro" id="IPR036249">
    <property type="entry name" value="Thioredoxin-like_sf"/>
</dbReference>